<feature type="compositionally biased region" description="Basic residues" evidence="3">
    <location>
        <begin position="157"/>
        <end position="174"/>
    </location>
</feature>
<dbReference type="OrthoDB" id="5970at2759"/>
<keyword evidence="1" id="KW-0863">Zinc-finger</keyword>
<organism evidence="6 7">
    <name type="scientific">Linderina pennispora</name>
    <dbReference type="NCBI Taxonomy" id="61395"/>
    <lineage>
        <taxon>Eukaryota</taxon>
        <taxon>Fungi</taxon>
        <taxon>Fungi incertae sedis</taxon>
        <taxon>Zoopagomycota</taxon>
        <taxon>Kickxellomycotina</taxon>
        <taxon>Kickxellomycetes</taxon>
        <taxon>Kickxellales</taxon>
        <taxon>Kickxellaceae</taxon>
        <taxon>Linderina</taxon>
    </lineage>
</organism>
<dbReference type="RefSeq" id="XP_040745003.1">
    <property type="nucleotide sequence ID" value="XM_040883276.1"/>
</dbReference>
<feature type="compositionally biased region" description="Basic and acidic residues" evidence="3">
    <location>
        <begin position="101"/>
        <end position="116"/>
    </location>
</feature>
<evidence type="ECO:0000256" key="2">
    <source>
        <dbReference type="PROSITE-ProRule" id="PRU00176"/>
    </source>
</evidence>
<evidence type="ECO:0000259" key="5">
    <source>
        <dbReference type="PROSITE" id="PS50158"/>
    </source>
</evidence>
<keyword evidence="2" id="KW-0694">RNA-binding</keyword>
<comment type="caution">
    <text evidence="6">The sequence shown here is derived from an EMBL/GenBank/DDBJ whole genome shotgun (WGS) entry which is preliminary data.</text>
</comment>
<keyword evidence="1" id="KW-0862">Zinc</keyword>
<feature type="region of interest" description="Disordered" evidence="3">
    <location>
        <begin position="101"/>
        <end position="216"/>
    </location>
</feature>
<evidence type="ECO:0000256" key="3">
    <source>
        <dbReference type="SAM" id="MobiDB-lite"/>
    </source>
</evidence>
<evidence type="ECO:0000313" key="7">
    <source>
        <dbReference type="Proteomes" id="UP000193922"/>
    </source>
</evidence>
<gene>
    <name evidence="6" type="ORF">DL89DRAFT_127192</name>
</gene>
<reference evidence="6 7" key="1">
    <citation type="submission" date="2016-07" db="EMBL/GenBank/DDBJ databases">
        <title>Pervasive Adenine N6-methylation of Active Genes in Fungi.</title>
        <authorList>
            <consortium name="DOE Joint Genome Institute"/>
            <person name="Mondo S.J."/>
            <person name="Dannebaum R.O."/>
            <person name="Kuo R.C."/>
            <person name="Labutti K."/>
            <person name="Haridas S."/>
            <person name="Kuo A."/>
            <person name="Salamov A."/>
            <person name="Ahrendt S.R."/>
            <person name="Lipzen A."/>
            <person name="Sullivan W."/>
            <person name="Andreopoulos W.B."/>
            <person name="Clum A."/>
            <person name="Lindquist E."/>
            <person name="Daum C."/>
            <person name="Ramamoorthy G.K."/>
            <person name="Gryganskyi A."/>
            <person name="Culley D."/>
            <person name="Magnuson J.K."/>
            <person name="James T.Y."/>
            <person name="O'Malley M.A."/>
            <person name="Stajich J.E."/>
            <person name="Spatafora J.W."/>
            <person name="Visel A."/>
            <person name="Grigoriev I.V."/>
        </authorList>
    </citation>
    <scope>NUCLEOTIDE SEQUENCE [LARGE SCALE GENOMIC DNA]</scope>
    <source>
        <strain evidence="6 7">ATCC 12442</strain>
    </source>
</reference>
<dbReference type="EMBL" id="MCFD01000004">
    <property type="protein sequence ID" value="ORX71488.1"/>
    <property type="molecule type" value="Genomic_DNA"/>
</dbReference>
<feature type="domain" description="CCHC-type" evidence="5">
    <location>
        <begin position="90"/>
        <end position="105"/>
    </location>
</feature>
<dbReference type="SMART" id="SM00343">
    <property type="entry name" value="ZnF_C2HC"/>
    <property type="match status" value="1"/>
</dbReference>
<evidence type="ECO:0000259" key="4">
    <source>
        <dbReference type="PROSITE" id="PS50102"/>
    </source>
</evidence>
<dbReference type="PANTHER" id="PTHR48038">
    <property type="entry name" value="RIBONUCLEOPROTEIN RB97D"/>
    <property type="match status" value="1"/>
</dbReference>
<dbReference type="GO" id="GO:0008270">
    <property type="term" value="F:zinc ion binding"/>
    <property type="evidence" value="ECO:0007669"/>
    <property type="project" value="UniProtKB-KW"/>
</dbReference>
<dbReference type="PROSITE" id="PS50102">
    <property type="entry name" value="RRM"/>
    <property type="match status" value="1"/>
</dbReference>
<feature type="compositionally biased region" description="Polar residues" evidence="3">
    <location>
        <begin position="207"/>
        <end position="216"/>
    </location>
</feature>
<dbReference type="Pfam" id="PF00076">
    <property type="entry name" value="RRM_1"/>
    <property type="match status" value="1"/>
</dbReference>
<dbReference type="InterPro" id="IPR012677">
    <property type="entry name" value="Nucleotide-bd_a/b_plait_sf"/>
</dbReference>
<name>A0A1Y1WDS4_9FUNG</name>
<feature type="compositionally biased region" description="Basic and acidic residues" evidence="3">
    <location>
        <begin position="181"/>
        <end position="198"/>
    </location>
</feature>
<dbReference type="SUPFAM" id="SSF54928">
    <property type="entry name" value="RNA-binding domain, RBD"/>
    <property type="match status" value="1"/>
</dbReference>
<dbReference type="AlphaFoldDB" id="A0A1Y1WDS4"/>
<keyword evidence="7" id="KW-1185">Reference proteome</keyword>
<dbReference type="SMART" id="SM00360">
    <property type="entry name" value="RRM"/>
    <property type="match status" value="1"/>
</dbReference>
<dbReference type="Gene3D" id="3.30.70.330">
    <property type="match status" value="1"/>
</dbReference>
<dbReference type="InterPro" id="IPR000504">
    <property type="entry name" value="RRM_dom"/>
</dbReference>
<feature type="compositionally biased region" description="Basic residues" evidence="3">
    <location>
        <begin position="117"/>
        <end position="149"/>
    </location>
</feature>
<accession>A0A1Y1WDS4</accession>
<dbReference type="PANTHER" id="PTHR48038:SF1">
    <property type="entry name" value="RIBONUCLEOPROTEIN RB97D"/>
    <property type="match status" value="1"/>
</dbReference>
<feature type="domain" description="RRM" evidence="4">
    <location>
        <begin position="6"/>
        <end position="80"/>
    </location>
</feature>
<sequence length="216" mass="24939">MSGETQQLFVGRLPRTMRSEELRELFERFGEMSRCDVKRGSNLSYGFIAFKAAADGKAALEELNGKEIQGENIVVEFAKGPARNRDDGACFRCGRPGHWARDCPDARSSRRGERSRSPRRSRSRDRHRRERRSERRRSRSRSGTRRHGRTRDDERSNRHRRARRDSRSPGRRRGQAGSGKKYKDRDAMPDWEDKKPAKTADSGYSPERTSAGNWGV</sequence>
<dbReference type="GO" id="GO:0003723">
    <property type="term" value="F:RNA binding"/>
    <property type="evidence" value="ECO:0007669"/>
    <property type="project" value="UniProtKB-UniRule"/>
</dbReference>
<keyword evidence="1" id="KW-0479">Metal-binding</keyword>
<dbReference type="PROSITE" id="PS50158">
    <property type="entry name" value="ZF_CCHC"/>
    <property type="match status" value="1"/>
</dbReference>
<dbReference type="STRING" id="61395.A0A1Y1WDS4"/>
<evidence type="ECO:0000313" key="6">
    <source>
        <dbReference type="EMBL" id="ORX71488.1"/>
    </source>
</evidence>
<dbReference type="InterPro" id="IPR035979">
    <property type="entry name" value="RBD_domain_sf"/>
</dbReference>
<dbReference type="Pfam" id="PF00098">
    <property type="entry name" value="zf-CCHC"/>
    <property type="match status" value="1"/>
</dbReference>
<dbReference type="GeneID" id="63799924"/>
<dbReference type="InterPro" id="IPR001878">
    <property type="entry name" value="Znf_CCHC"/>
</dbReference>
<evidence type="ECO:0000256" key="1">
    <source>
        <dbReference type="PROSITE-ProRule" id="PRU00047"/>
    </source>
</evidence>
<dbReference type="Proteomes" id="UP000193922">
    <property type="component" value="Unassembled WGS sequence"/>
</dbReference>
<proteinExistence type="predicted"/>
<dbReference type="Gene3D" id="4.10.60.10">
    <property type="entry name" value="Zinc finger, CCHC-type"/>
    <property type="match status" value="1"/>
</dbReference>
<protein>
    <submittedName>
        <fullName evidence="6">RNA-binding domain-containing protein</fullName>
    </submittedName>
</protein>